<dbReference type="GO" id="GO:0016987">
    <property type="term" value="F:sigma factor activity"/>
    <property type="evidence" value="ECO:0007669"/>
    <property type="project" value="UniProtKB-KW"/>
</dbReference>
<dbReference type="Gene3D" id="1.10.1740.10">
    <property type="match status" value="1"/>
</dbReference>
<keyword evidence="5" id="KW-0804">Transcription</keyword>
<dbReference type="Pfam" id="PF08281">
    <property type="entry name" value="Sigma70_r4_2"/>
    <property type="match status" value="1"/>
</dbReference>
<dbReference type="InterPro" id="IPR013325">
    <property type="entry name" value="RNA_pol_sigma_r2"/>
</dbReference>
<evidence type="ECO:0000256" key="3">
    <source>
        <dbReference type="ARBA" id="ARBA00023082"/>
    </source>
</evidence>
<gene>
    <name evidence="8" type="ORF">M8330_00790</name>
</gene>
<dbReference type="PANTHER" id="PTHR43133">
    <property type="entry name" value="RNA POLYMERASE ECF-TYPE SIGMA FACTO"/>
    <property type="match status" value="1"/>
</dbReference>
<protein>
    <submittedName>
        <fullName evidence="8">SigE family RNA polymerase sigma factor</fullName>
    </submittedName>
</protein>
<dbReference type="GO" id="GO:0003677">
    <property type="term" value="F:DNA binding"/>
    <property type="evidence" value="ECO:0007669"/>
    <property type="project" value="UniProtKB-KW"/>
</dbReference>
<evidence type="ECO:0000256" key="1">
    <source>
        <dbReference type="ARBA" id="ARBA00010641"/>
    </source>
</evidence>
<dbReference type="AlphaFoldDB" id="A0A9X2D452"/>
<evidence type="ECO:0000256" key="2">
    <source>
        <dbReference type="ARBA" id="ARBA00023015"/>
    </source>
</evidence>
<dbReference type="CDD" id="cd06171">
    <property type="entry name" value="Sigma70_r4"/>
    <property type="match status" value="1"/>
</dbReference>
<dbReference type="NCBIfam" id="TIGR02937">
    <property type="entry name" value="sigma70-ECF"/>
    <property type="match status" value="1"/>
</dbReference>
<dbReference type="PANTHER" id="PTHR43133:SF50">
    <property type="entry name" value="ECF RNA POLYMERASE SIGMA FACTOR SIGM"/>
    <property type="match status" value="1"/>
</dbReference>
<dbReference type="EMBL" id="JAMOIL010000001">
    <property type="protein sequence ID" value="MCM0618826.1"/>
    <property type="molecule type" value="Genomic_DNA"/>
</dbReference>
<dbReference type="Proteomes" id="UP001139485">
    <property type="component" value="Unassembled WGS sequence"/>
</dbReference>
<dbReference type="GO" id="GO:0006352">
    <property type="term" value="P:DNA-templated transcription initiation"/>
    <property type="evidence" value="ECO:0007669"/>
    <property type="project" value="InterPro"/>
</dbReference>
<feature type="domain" description="RNA polymerase sigma-70 region 2" evidence="6">
    <location>
        <begin position="18"/>
        <end position="79"/>
    </location>
</feature>
<organism evidence="8 9">
    <name type="scientific">Nocardioides bruguierae</name>
    <dbReference type="NCBI Taxonomy" id="2945102"/>
    <lineage>
        <taxon>Bacteria</taxon>
        <taxon>Bacillati</taxon>
        <taxon>Actinomycetota</taxon>
        <taxon>Actinomycetes</taxon>
        <taxon>Propionibacteriales</taxon>
        <taxon>Nocardioidaceae</taxon>
        <taxon>Nocardioides</taxon>
    </lineage>
</organism>
<dbReference type="InterPro" id="IPR014284">
    <property type="entry name" value="RNA_pol_sigma-70_dom"/>
</dbReference>
<dbReference type="InterPro" id="IPR007627">
    <property type="entry name" value="RNA_pol_sigma70_r2"/>
</dbReference>
<name>A0A9X2D452_9ACTN</name>
<comment type="caution">
    <text evidence="8">The sequence shown here is derived from an EMBL/GenBank/DDBJ whole genome shotgun (WGS) entry which is preliminary data.</text>
</comment>
<keyword evidence="9" id="KW-1185">Reference proteome</keyword>
<proteinExistence type="inferred from homology"/>
<evidence type="ECO:0000313" key="8">
    <source>
        <dbReference type="EMBL" id="MCM0618826.1"/>
    </source>
</evidence>
<accession>A0A9X2D452</accession>
<evidence type="ECO:0000256" key="5">
    <source>
        <dbReference type="ARBA" id="ARBA00023163"/>
    </source>
</evidence>
<evidence type="ECO:0000259" key="6">
    <source>
        <dbReference type="Pfam" id="PF04542"/>
    </source>
</evidence>
<dbReference type="SUPFAM" id="SSF88659">
    <property type="entry name" value="Sigma3 and sigma4 domains of RNA polymerase sigma factors"/>
    <property type="match status" value="1"/>
</dbReference>
<dbReference type="RefSeq" id="WP_250825785.1">
    <property type="nucleotide sequence ID" value="NZ_JAMOIL010000001.1"/>
</dbReference>
<dbReference type="InterPro" id="IPR014325">
    <property type="entry name" value="RNA_pol_sigma-E_actinobac"/>
</dbReference>
<dbReference type="InterPro" id="IPR013324">
    <property type="entry name" value="RNA_pol_sigma_r3/r4-like"/>
</dbReference>
<evidence type="ECO:0000313" key="9">
    <source>
        <dbReference type="Proteomes" id="UP001139485"/>
    </source>
</evidence>
<reference evidence="8" key="1">
    <citation type="submission" date="2022-05" db="EMBL/GenBank/DDBJ databases">
        <authorList>
            <person name="Tuo L."/>
        </authorList>
    </citation>
    <scope>NUCLEOTIDE SEQUENCE</scope>
    <source>
        <strain evidence="8">BSK12Z-4</strain>
    </source>
</reference>
<feature type="domain" description="RNA polymerase sigma factor 70 region 4 type 2" evidence="7">
    <location>
        <begin position="104"/>
        <end position="155"/>
    </location>
</feature>
<evidence type="ECO:0000256" key="4">
    <source>
        <dbReference type="ARBA" id="ARBA00023125"/>
    </source>
</evidence>
<dbReference type="NCBIfam" id="TIGR02983">
    <property type="entry name" value="SigE-fam_strep"/>
    <property type="match status" value="1"/>
</dbReference>
<dbReference type="Gene3D" id="1.10.10.10">
    <property type="entry name" value="Winged helix-like DNA-binding domain superfamily/Winged helix DNA-binding domain"/>
    <property type="match status" value="1"/>
</dbReference>
<dbReference type="Pfam" id="PF04542">
    <property type="entry name" value="Sigma70_r2"/>
    <property type="match status" value="1"/>
</dbReference>
<dbReference type="InterPro" id="IPR036388">
    <property type="entry name" value="WH-like_DNA-bd_sf"/>
</dbReference>
<dbReference type="InterPro" id="IPR013249">
    <property type="entry name" value="RNA_pol_sigma70_r4_t2"/>
</dbReference>
<evidence type="ECO:0000259" key="7">
    <source>
        <dbReference type="Pfam" id="PF08281"/>
    </source>
</evidence>
<keyword evidence="2" id="KW-0805">Transcription regulation</keyword>
<keyword evidence="3" id="KW-0731">Sigma factor</keyword>
<dbReference type="SUPFAM" id="SSF88946">
    <property type="entry name" value="Sigma2 domain of RNA polymerase sigma factors"/>
    <property type="match status" value="1"/>
</dbReference>
<keyword evidence="4" id="KW-0238">DNA-binding</keyword>
<dbReference type="InterPro" id="IPR039425">
    <property type="entry name" value="RNA_pol_sigma-70-like"/>
</dbReference>
<comment type="similarity">
    <text evidence="1">Belongs to the sigma-70 factor family. ECF subfamily.</text>
</comment>
<sequence length="168" mass="18923">MRGSETPDSFTEFVVARREALLRTATMLTGDPHDAEDLVQVALARCVPRWSRIEDDPEPYVRTVLVRENVTRWRRRRWRETTVTTLLEPDAAPDHAGALGEVDALRRALAGLAPKQRAVVVLRYVEDLPEDEVAHLLGVRRGTVKSQAHDGLKRLRALLDQTGEKVSV</sequence>